<organism evidence="1 2">
    <name type="scientific">Plasmodiophora brassicae</name>
    <name type="common">Clubroot disease agent</name>
    <dbReference type="NCBI Taxonomy" id="37360"/>
    <lineage>
        <taxon>Eukaryota</taxon>
        <taxon>Sar</taxon>
        <taxon>Rhizaria</taxon>
        <taxon>Endomyxa</taxon>
        <taxon>Phytomyxea</taxon>
        <taxon>Plasmodiophorida</taxon>
        <taxon>Plasmodiophoridae</taxon>
        <taxon>Plasmodiophora</taxon>
    </lineage>
</organism>
<keyword evidence="1" id="KW-0496">Mitochondrion</keyword>
<sequence length="264" mass="30248">MLLATACAAGRPLRRTVSRLPMAAPRCQRRLYTDLDLSDRDRKRFRYLAGRLGQRRGREPLNRMPHKDVYLIDISLAIGYAFDEVSGWRDWVHGHLLRGKKCYLLPEVAKAFARSYPGHALPHTFEVLRLSDDIMQTHRSQLDTVFSEIASALDLKGRTVDVMRPKMDLFIEAFLFARSCDPAQIDPADFESGLVVFASHSYKTITKMVGNVFKARTVERILRRHGVARMLPVRLVDNNAMWADVPREYFESVPPAPARRLLDI</sequence>
<dbReference type="Proteomes" id="UP000290189">
    <property type="component" value="Unassembled WGS sequence"/>
</dbReference>
<name>A0A3P3YMG0_PLABS</name>
<protein>
    <submittedName>
        <fullName evidence="1">Uncharacterized protein</fullName>
    </submittedName>
</protein>
<gene>
    <name evidence="1" type="ORF">PLBR_LOCUS8583</name>
</gene>
<dbReference type="EMBL" id="OVEO01000017">
    <property type="protein sequence ID" value="SPR01368.1"/>
    <property type="molecule type" value="Genomic_DNA"/>
</dbReference>
<evidence type="ECO:0000313" key="1">
    <source>
        <dbReference type="EMBL" id="SPR01368.1"/>
    </source>
</evidence>
<reference evidence="1 2" key="1">
    <citation type="submission" date="2018-03" db="EMBL/GenBank/DDBJ databases">
        <authorList>
            <person name="Fogelqvist J."/>
        </authorList>
    </citation>
    <scope>NUCLEOTIDE SEQUENCE [LARGE SCALE GENOMIC DNA]</scope>
</reference>
<geneLocation type="mitochondrion" evidence="1"/>
<proteinExistence type="predicted"/>
<accession>A0A3P3YMG0</accession>
<dbReference type="AlphaFoldDB" id="A0A3P3YMG0"/>
<evidence type="ECO:0000313" key="2">
    <source>
        <dbReference type="Proteomes" id="UP000290189"/>
    </source>
</evidence>